<dbReference type="SUPFAM" id="SSF50249">
    <property type="entry name" value="Nucleic acid-binding proteins"/>
    <property type="match status" value="1"/>
</dbReference>
<organism evidence="4 5">
    <name type="scientific">Micromonospora echinospora</name>
    <name type="common">Micromonospora purpurea</name>
    <dbReference type="NCBI Taxonomy" id="1877"/>
    <lineage>
        <taxon>Bacteria</taxon>
        <taxon>Bacillati</taxon>
        <taxon>Actinomycetota</taxon>
        <taxon>Actinomycetes</taxon>
        <taxon>Micromonosporales</taxon>
        <taxon>Micromonosporaceae</taxon>
        <taxon>Micromonospora</taxon>
    </lineage>
</organism>
<dbReference type="Gene3D" id="3.10.129.10">
    <property type="entry name" value="Hotdog Thioesterase"/>
    <property type="match status" value="1"/>
</dbReference>
<feature type="domain" description="ChsH2 C-terminal OB-fold" evidence="1">
    <location>
        <begin position="253"/>
        <end position="314"/>
    </location>
</feature>
<feature type="domain" description="ChsH2 rubredoxin-like zinc ribbon" evidence="2">
    <location>
        <begin position="216"/>
        <end position="248"/>
    </location>
</feature>
<dbReference type="InterPro" id="IPR039569">
    <property type="entry name" value="FAS1-like_DH_region"/>
</dbReference>
<accession>A0ABR6MDA9</accession>
<protein>
    <submittedName>
        <fullName evidence="4">OB-fold protein/acyl dehydratase</fullName>
    </submittedName>
</protein>
<comment type="caution">
    <text evidence="4">The sequence shown here is derived from an EMBL/GenBank/DDBJ whole genome shotgun (WGS) entry which is preliminary data.</text>
</comment>
<evidence type="ECO:0000259" key="2">
    <source>
        <dbReference type="Pfam" id="PF12172"/>
    </source>
</evidence>
<dbReference type="Proteomes" id="UP000618986">
    <property type="component" value="Unassembled WGS sequence"/>
</dbReference>
<dbReference type="PANTHER" id="PTHR34075:SF5">
    <property type="entry name" value="BLR3430 PROTEIN"/>
    <property type="match status" value="1"/>
</dbReference>
<evidence type="ECO:0000259" key="1">
    <source>
        <dbReference type="Pfam" id="PF01796"/>
    </source>
</evidence>
<dbReference type="InterPro" id="IPR052513">
    <property type="entry name" value="Thioester_dehydratase-like"/>
</dbReference>
<dbReference type="SUPFAM" id="SSF54637">
    <property type="entry name" value="Thioesterase/thiol ester dehydrase-isomerase"/>
    <property type="match status" value="1"/>
</dbReference>
<dbReference type="RefSeq" id="WP_184685026.1">
    <property type="nucleotide sequence ID" value="NZ_JACHJC010000001.1"/>
</dbReference>
<reference evidence="4 5" key="1">
    <citation type="submission" date="2020-08" db="EMBL/GenBank/DDBJ databases">
        <title>Sequencing the genomes of 1000 actinobacteria strains.</title>
        <authorList>
            <person name="Klenk H.-P."/>
        </authorList>
    </citation>
    <scope>NUCLEOTIDE SEQUENCE [LARGE SCALE GENOMIC DNA]</scope>
    <source>
        <strain evidence="4 5">DSM 43036</strain>
    </source>
</reference>
<dbReference type="EMBL" id="JACHJC010000001">
    <property type="protein sequence ID" value="MBB5113368.1"/>
    <property type="molecule type" value="Genomic_DNA"/>
</dbReference>
<gene>
    <name evidence="4" type="ORF">FHU28_003207</name>
</gene>
<dbReference type="InterPro" id="IPR002878">
    <property type="entry name" value="ChsH2_C"/>
</dbReference>
<name>A0ABR6MDA9_MICEC</name>
<feature type="domain" description="FAS1-like dehydratase" evidence="3">
    <location>
        <begin position="36"/>
        <end position="177"/>
    </location>
</feature>
<evidence type="ECO:0000313" key="5">
    <source>
        <dbReference type="Proteomes" id="UP000618986"/>
    </source>
</evidence>
<dbReference type="Pfam" id="PF12172">
    <property type="entry name" value="zf-ChsH2"/>
    <property type="match status" value="1"/>
</dbReference>
<sequence>MSTTTQAPALDATGQEAFLARLREFVGLEATPTRYAQDAVNQAMIRHFVEAMGDENPVYVDDQAARDTGREGVIAPPPMLSTWLMVGYKAHTAAAAGAARDTPMARLLALLADAGFVGVVATNDEHEYVRELRLGDEIKMTTVIEDVSPRKTTGLGTGHFITTLRTYTDQNDEVVARQRFRILRFDPSGAKPAAPAAADPALRHKPFILRDNAFWFEAAAQRRLVIQACTDCGTLRHPPGPICPSCHSYAWHEVEASGRGTVHSYVVSHHPKAPGYDYPLTVVLVDLEEGTRLVADFAGDAEEVEIGMPVQVDWLDYDENLTLPRFRAATSAPEPTEEEGN</sequence>
<dbReference type="GeneID" id="300293773"/>
<dbReference type="Pfam" id="PF13452">
    <property type="entry name" value="FAS1_DH_region"/>
    <property type="match status" value="1"/>
</dbReference>
<dbReference type="Pfam" id="PF01796">
    <property type="entry name" value="OB_ChsH2_C"/>
    <property type="match status" value="1"/>
</dbReference>
<evidence type="ECO:0000259" key="3">
    <source>
        <dbReference type="Pfam" id="PF13452"/>
    </source>
</evidence>
<dbReference type="InterPro" id="IPR012340">
    <property type="entry name" value="NA-bd_OB-fold"/>
</dbReference>
<proteinExistence type="predicted"/>
<dbReference type="Gene3D" id="6.10.30.10">
    <property type="match status" value="1"/>
</dbReference>
<dbReference type="InterPro" id="IPR022002">
    <property type="entry name" value="ChsH2_Znr"/>
</dbReference>
<keyword evidence="5" id="KW-1185">Reference proteome</keyword>
<evidence type="ECO:0000313" key="4">
    <source>
        <dbReference type="EMBL" id="MBB5113368.1"/>
    </source>
</evidence>
<dbReference type="CDD" id="cd03441">
    <property type="entry name" value="R_hydratase_like"/>
    <property type="match status" value="1"/>
</dbReference>
<dbReference type="InterPro" id="IPR029069">
    <property type="entry name" value="HotDog_dom_sf"/>
</dbReference>
<dbReference type="PANTHER" id="PTHR34075">
    <property type="entry name" value="BLR3430 PROTEIN"/>
    <property type="match status" value="1"/>
</dbReference>